<dbReference type="PANTHER" id="PTHR33052">
    <property type="entry name" value="DUF4228 DOMAIN PROTEIN-RELATED"/>
    <property type="match status" value="1"/>
</dbReference>
<dbReference type="AlphaFoldDB" id="A0AAN7K7M4"/>
<dbReference type="InterPro" id="IPR025322">
    <property type="entry name" value="PADRE_dom"/>
</dbReference>
<accession>A0AAN7K7M4</accession>
<evidence type="ECO:0000313" key="2">
    <source>
        <dbReference type="Proteomes" id="UP001345219"/>
    </source>
</evidence>
<keyword evidence="2" id="KW-1185">Reference proteome</keyword>
<dbReference type="EMBL" id="JAXIOK010000012">
    <property type="protein sequence ID" value="KAK4758170.1"/>
    <property type="molecule type" value="Genomic_DNA"/>
</dbReference>
<proteinExistence type="predicted"/>
<name>A0AAN7K7M4_9MYRT</name>
<dbReference type="Pfam" id="PF14009">
    <property type="entry name" value="PADRE"/>
    <property type="match status" value="1"/>
</dbReference>
<reference evidence="1 2" key="1">
    <citation type="journal article" date="2023" name="Hortic Res">
        <title>Pangenome of water caltrop reveals structural variations and asymmetric subgenome divergence after allopolyploidization.</title>
        <authorList>
            <person name="Zhang X."/>
            <person name="Chen Y."/>
            <person name="Wang L."/>
            <person name="Yuan Y."/>
            <person name="Fang M."/>
            <person name="Shi L."/>
            <person name="Lu R."/>
            <person name="Comes H.P."/>
            <person name="Ma Y."/>
            <person name="Chen Y."/>
            <person name="Huang G."/>
            <person name="Zhou Y."/>
            <person name="Zheng Z."/>
            <person name="Qiu Y."/>
        </authorList>
    </citation>
    <scope>NUCLEOTIDE SEQUENCE [LARGE SCALE GENOMIC DNA]</scope>
    <source>
        <tissue evidence="1">Roots</tissue>
    </source>
</reference>
<organism evidence="1 2">
    <name type="scientific">Trapa incisa</name>
    <dbReference type="NCBI Taxonomy" id="236973"/>
    <lineage>
        <taxon>Eukaryota</taxon>
        <taxon>Viridiplantae</taxon>
        <taxon>Streptophyta</taxon>
        <taxon>Embryophyta</taxon>
        <taxon>Tracheophyta</taxon>
        <taxon>Spermatophyta</taxon>
        <taxon>Magnoliopsida</taxon>
        <taxon>eudicotyledons</taxon>
        <taxon>Gunneridae</taxon>
        <taxon>Pentapetalae</taxon>
        <taxon>rosids</taxon>
        <taxon>malvids</taxon>
        <taxon>Myrtales</taxon>
        <taxon>Lythraceae</taxon>
        <taxon>Trapa</taxon>
    </lineage>
</organism>
<protein>
    <submittedName>
        <fullName evidence="1">Uncharacterized protein</fullName>
    </submittedName>
</protein>
<sequence>MSLVSLYISSHVCYRLGPRDILMGNALALSCFKLHCLAAVGSHEIRVQFWDGSTRVWTGTNHVAGEIMFEHPDMVVCHADSFFIGRPVPALAIDEALVPGSSYFVLPLDCFPCLGTLSAASLAALGSSSPNNKRSPMKAGFGEGQPFEYVRGENGRVMIKVVPEFITRLIAKEGDGAGGGGGGSSSPLCSTPELQKHYDQLVGMNKEQVWSPKLETISEHRLRFSPCRLIGLEWKEKEKEEGKCR</sequence>
<gene>
    <name evidence="1" type="ORF">SAY87_019471</name>
</gene>
<comment type="caution">
    <text evidence="1">The sequence shown here is derived from an EMBL/GenBank/DDBJ whole genome shotgun (WGS) entry which is preliminary data.</text>
</comment>
<dbReference type="Proteomes" id="UP001345219">
    <property type="component" value="Chromosome 15"/>
</dbReference>
<evidence type="ECO:0000313" key="1">
    <source>
        <dbReference type="EMBL" id="KAK4758170.1"/>
    </source>
</evidence>